<dbReference type="EMBL" id="DAKRPA010000317">
    <property type="protein sequence ID" value="DAZ93433.1"/>
    <property type="molecule type" value="Genomic_DNA"/>
</dbReference>
<dbReference type="InterPro" id="IPR000907">
    <property type="entry name" value="LipOase"/>
</dbReference>
<keyword evidence="2" id="KW-0223">Dioxygenase</keyword>
<evidence type="ECO:0000313" key="5">
    <source>
        <dbReference type="EMBL" id="DAZ93433.1"/>
    </source>
</evidence>
<keyword evidence="1" id="KW-0479">Metal-binding</keyword>
<evidence type="ECO:0000256" key="2">
    <source>
        <dbReference type="ARBA" id="ARBA00022964"/>
    </source>
</evidence>
<protein>
    <recommendedName>
        <fullName evidence="4">Lipoxygenase domain-containing protein</fullName>
    </recommendedName>
</protein>
<name>A0AAV2YJG9_9STRA</name>
<evidence type="ECO:0000259" key="4">
    <source>
        <dbReference type="PROSITE" id="PS51393"/>
    </source>
</evidence>
<reference evidence="5" key="2">
    <citation type="journal article" date="2023" name="Microbiol Resour">
        <title>Decontamination and Annotation of the Draft Genome Sequence of the Oomycete Lagenidium giganteum ARSEF 373.</title>
        <authorList>
            <person name="Morgan W.R."/>
            <person name="Tartar A."/>
        </authorList>
    </citation>
    <scope>NUCLEOTIDE SEQUENCE</scope>
    <source>
        <strain evidence="5">ARSEF 373</strain>
    </source>
</reference>
<dbReference type="GO" id="GO:0016702">
    <property type="term" value="F:oxidoreductase activity, acting on single donors with incorporation of molecular oxygen, incorporation of two atoms of oxygen"/>
    <property type="evidence" value="ECO:0007669"/>
    <property type="project" value="InterPro"/>
</dbReference>
<dbReference type="Gene3D" id="1.20.245.10">
    <property type="entry name" value="Lipoxygenase-1, Domain 5"/>
    <property type="match status" value="1"/>
</dbReference>
<evidence type="ECO:0000256" key="3">
    <source>
        <dbReference type="ARBA" id="ARBA00023002"/>
    </source>
</evidence>
<evidence type="ECO:0000256" key="1">
    <source>
        <dbReference type="ARBA" id="ARBA00022723"/>
    </source>
</evidence>
<keyword evidence="3" id="KW-0560">Oxidoreductase</keyword>
<organism evidence="5 6">
    <name type="scientific">Lagenidium giganteum</name>
    <dbReference type="NCBI Taxonomy" id="4803"/>
    <lineage>
        <taxon>Eukaryota</taxon>
        <taxon>Sar</taxon>
        <taxon>Stramenopiles</taxon>
        <taxon>Oomycota</taxon>
        <taxon>Peronosporomycetes</taxon>
        <taxon>Pythiales</taxon>
        <taxon>Pythiaceae</taxon>
    </lineage>
</organism>
<sequence>MQSIDDYSRVYKSIEDFIDTPISRDQSDAHFGTIRRTINGFNMKLVTADDVQFTQLDFNLTSYQVTSLCGDSLSRLVANNAFFVSDFTDVTKYNDKERPEKYTPSGQGFFCVNYQQDGALLPMAIRLTDTNLMYTPFDHPNEWRLAKMAFNAMEISAQQMQHFVETHLVYEPIRVEMMRAMSPYHPIYNLMDHHLFGVFGIPILARVGLLEDQTTLDSTFGWGAVGCLHYVLNYFQSPTLSLSYSFLDDIKARGVHHIPNHKVVEYGTLLHAELSKFTAAYIDVYYKSDRDVANDRELQNWALWSSQLELVQDFPSELRTKTQLHRLLTHIIFQVSVKHHAMNGQVTWHSISAPFSVPSLWNEPLPTRKGVAIDLSKYIIPDQYLPDLVHVAATFQREIPSRLTLLNAYDAQRFQQHPELQDVLVQFKKNMMTLDTAMAAREAQAAQPYEFLRPSRLPYFGWI</sequence>
<dbReference type="Gene3D" id="3.10.450.60">
    <property type="match status" value="1"/>
</dbReference>
<dbReference type="InterPro" id="IPR013819">
    <property type="entry name" value="LipOase_C"/>
</dbReference>
<evidence type="ECO:0000313" key="6">
    <source>
        <dbReference type="Proteomes" id="UP001146120"/>
    </source>
</evidence>
<dbReference type="PANTHER" id="PTHR11771">
    <property type="entry name" value="LIPOXYGENASE"/>
    <property type="match status" value="1"/>
</dbReference>
<dbReference type="Pfam" id="PF00305">
    <property type="entry name" value="Lipoxygenase"/>
    <property type="match status" value="1"/>
</dbReference>
<comment type="caution">
    <text evidence="5">The sequence shown here is derived from an EMBL/GenBank/DDBJ whole genome shotgun (WGS) entry which is preliminary data.</text>
</comment>
<feature type="domain" description="Lipoxygenase" evidence="4">
    <location>
        <begin position="1"/>
        <end position="463"/>
    </location>
</feature>
<gene>
    <name evidence="5" type="ORF">N0F65_000084</name>
</gene>
<dbReference type="GO" id="GO:0034440">
    <property type="term" value="P:lipid oxidation"/>
    <property type="evidence" value="ECO:0007669"/>
    <property type="project" value="InterPro"/>
</dbReference>
<dbReference type="Proteomes" id="UP001146120">
    <property type="component" value="Unassembled WGS sequence"/>
</dbReference>
<dbReference type="AlphaFoldDB" id="A0AAV2YJG9"/>
<accession>A0AAV2YJG9</accession>
<reference evidence="5" key="1">
    <citation type="submission" date="2022-11" db="EMBL/GenBank/DDBJ databases">
        <authorList>
            <person name="Morgan W.R."/>
            <person name="Tartar A."/>
        </authorList>
    </citation>
    <scope>NUCLEOTIDE SEQUENCE</scope>
    <source>
        <strain evidence="5">ARSEF 373</strain>
    </source>
</reference>
<dbReference type="InterPro" id="IPR036226">
    <property type="entry name" value="LipOase_C_sf"/>
</dbReference>
<keyword evidence="6" id="KW-1185">Reference proteome</keyword>
<dbReference type="SUPFAM" id="SSF48484">
    <property type="entry name" value="Lipoxigenase"/>
    <property type="match status" value="1"/>
</dbReference>
<dbReference type="PROSITE" id="PS51393">
    <property type="entry name" value="LIPOXYGENASE_3"/>
    <property type="match status" value="1"/>
</dbReference>
<proteinExistence type="predicted"/>
<dbReference type="GO" id="GO:0046872">
    <property type="term" value="F:metal ion binding"/>
    <property type="evidence" value="ECO:0007669"/>
    <property type="project" value="UniProtKB-KW"/>
</dbReference>